<keyword evidence="1" id="KW-0812">Transmembrane</keyword>
<organism evidence="3 4">
    <name type="scientific">Lactuca virosa</name>
    <dbReference type="NCBI Taxonomy" id="75947"/>
    <lineage>
        <taxon>Eukaryota</taxon>
        <taxon>Viridiplantae</taxon>
        <taxon>Streptophyta</taxon>
        <taxon>Embryophyta</taxon>
        <taxon>Tracheophyta</taxon>
        <taxon>Spermatophyta</taxon>
        <taxon>Magnoliopsida</taxon>
        <taxon>eudicotyledons</taxon>
        <taxon>Gunneridae</taxon>
        <taxon>Pentapetalae</taxon>
        <taxon>asterids</taxon>
        <taxon>campanulids</taxon>
        <taxon>Asterales</taxon>
        <taxon>Asteraceae</taxon>
        <taxon>Cichorioideae</taxon>
        <taxon>Cichorieae</taxon>
        <taxon>Lactucinae</taxon>
        <taxon>Lactuca</taxon>
    </lineage>
</organism>
<name>A0AAU9PDX1_9ASTR</name>
<dbReference type="PANTHER" id="PTHR15907">
    <property type="entry name" value="DUF614 FAMILY PROTEIN-RELATED"/>
    <property type="match status" value="1"/>
</dbReference>
<feature type="transmembrane region" description="Helical" evidence="1">
    <location>
        <begin position="103"/>
        <end position="132"/>
    </location>
</feature>
<evidence type="ECO:0000313" key="3">
    <source>
        <dbReference type="EMBL" id="CAH1448391.1"/>
    </source>
</evidence>
<proteinExistence type="predicted"/>
<accession>A0AAU9PDX1</accession>
<sequence length="255" mass="28631">MMADSEKQVGAAVAMVVEEEEKERLIERVPVLDFDILCSTVAMKTNQGKWNKLEENYEEDGGEFGGGVFRMWEGDLLDCYDDRRLVLQSSFCPWYRFGENMRLAGFGSCFLQGFMYAILAGIALCNIVAFAVTKKHCFLYLGVFLALSLGTYMGFYRSKMRNKFNIKGSDGSLDDCVSHLICPCCTLAQESRTLEMNNVQDGTWHGRGDTMCIGTYVEGVKAFEIIPPTIISIDSPRPFYMPKNTIGAQDSQPRV</sequence>
<keyword evidence="4" id="KW-1185">Reference proteome</keyword>
<feature type="transmembrane region" description="Helical" evidence="1">
    <location>
        <begin position="138"/>
        <end position="156"/>
    </location>
</feature>
<dbReference type="NCBIfam" id="TIGR01571">
    <property type="entry name" value="A_thal_Cys_rich"/>
    <property type="match status" value="1"/>
</dbReference>
<comment type="caution">
    <text evidence="3">The sequence shown here is derived from an EMBL/GenBank/DDBJ whole genome shotgun (WGS) entry which is preliminary data.</text>
</comment>
<reference evidence="3 4" key="1">
    <citation type="submission" date="2022-01" db="EMBL/GenBank/DDBJ databases">
        <authorList>
            <person name="Xiong W."/>
            <person name="Schranz E."/>
        </authorList>
    </citation>
    <scope>NUCLEOTIDE SEQUENCE [LARGE SCALE GENOMIC DNA]</scope>
</reference>
<keyword evidence="1" id="KW-0472">Membrane</keyword>
<evidence type="ECO:0000313" key="2">
    <source>
        <dbReference type="EMBL" id="CAH1439278.1"/>
    </source>
</evidence>
<keyword evidence="1" id="KW-1133">Transmembrane helix</keyword>
<gene>
    <name evidence="2" type="ORF">LVIROSA_LOCUS25486</name>
    <name evidence="3" type="ORF">LVIROSA_LOCUS33943</name>
</gene>
<dbReference type="AlphaFoldDB" id="A0AAU9PDX1"/>
<dbReference type="EMBL" id="CAKMRJ010005634">
    <property type="protein sequence ID" value="CAH1448391.1"/>
    <property type="molecule type" value="Genomic_DNA"/>
</dbReference>
<evidence type="ECO:0000256" key="1">
    <source>
        <dbReference type="SAM" id="Phobius"/>
    </source>
</evidence>
<dbReference type="InterPro" id="IPR006461">
    <property type="entry name" value="PLAC_motif_containing"/>
</dbReference>
<evidence type="ECO:0000313" key="4">
    <source>
        <dbReference type="Proteomes" id="UP001157418"/>
    </source>
</evidence>
<protein>
    <submittedName>
        <fullName evidence="3">Uncharacterized protein</fullName>
    </submittedName>
</protein>
<dbReference type="Proteomes" id="UP001157418">
    <property type="component" value="Unassembled WGS sequence"/>
</dbReference>
<dbReference type="Pfam" id="PF04749">
    <property type="entry name" value="PLAC8"/>
    <property type="match status" value="1"/>
</dbReference>
<dbReference type="EMBL" id="CAKMRJ010004643">
    <property type="protein sequence ID" value="CAH1439278.1"/>
    <property type="molecule type" value="Genomic_DNA"/>
</dbReference>